<name>A0A0J9X2Y2_GEOCN</name>
<evidence type="ECO:0000256" key="5">
    <source>
        <dbReference type="ARBA" id="ARBA00022927"/>
    </source>
</evidence>
<evidence type="ECO:0000256" key="7">
    <source>
        <dbReference type="SAM" id="MobiDB-lite"/>
    </source>
</evidence>
<protein>
    <recommendedName>
        <fullName evidence="8">VPS37 C-terminal domain-containing protein</fullName>
    </recommendedName>
</protein>
<accession>A0A0J9X2Y2</accession>
<feature type="domain" description="VPS37 C-terminal" evidence="8">
    <location>
        <begin position="129"/>
        <end position="229"/>
    </location>
</feature>
<dbReference type="PROSITE" id="PS51314">
    <property type="entry name" value="VPS37_C"/>
    <property type="match status" value="1"/>
</dbReference>
<reference evidence="9" key="1">
    <citation type="submission" date="2014-03" db="EMBL/GenBank/DDBJ databases">
        <authorList>
            <person name="Casaregola S."/>
        </authorList>
    </citation>
    <scope>NUCLEOTIDE SEQUENCE [LARGE SCALE GENOMIC DNA]</scope>
    <source>
        <strain evidence="9">CLIB 918</strain>
    </source>
</reference>
<organism evidence="9 10">
    <name type="scientific">Geotrichum candidum</name>
    <name type="common">Oospora lactis</name>
    <name type="synonym">Dipodascus geotrichum</name>
    <dbReference type="NCBI Taxonomy" id="1173061"/>
    <lineage>
        <taxon>Eukaryota</taxon>
        <taxon>Fungi</taxon>
        <taxon>Dikarya</taxon>
        <taxon>Ascomycota</taxon>
        <taxon>Saccharomycotina</taxon>
        <taxon>Dipodascomycetes</taxon>
        <taxon>Dipodascales</taxon>
        <taxon>Dipodascaceae</taxon>
        <taxon>Geotrichum</taxon>
    </lineage>
</organism>
<keyword evidence="10" id="KW-1185">Reference proteome</keyword>
<dbReference type="Pfam" id="PF07200">
    <property type="entry name" value="Mod_r"/>
    <property type="match status" value="1"/>
</dbReference>
<dbReference type="EMBL" id="CCBN010000002">
    <property type="protein sequence ID" value="CDO51755.1"/>
    <property type="molecule type" value="Genomic_DNA"/>
</dbReference>
<feature type="region of interest" description="Disordered" evidence="7">
    <location>
        <begin position="1"/>
        <end position="47"/>
    </location>
</feature>
<dbReference type="PANTHER" id="PTHR13678:SF2">
    <property type="entry name" value="VACUOLAR PROTEIN SORTING-ASSOCIATED PROTEIN 37A"/>
    <property type="match status" value="1"/>
</dbReference>
<proteinExistence type="inferred from homology"/>
<evidence type="ECO:0000256" key="4">
    <source>
        <dbReference type="ARBA" id="ARBA00022753"/>
    </source>
</evidence>
<dbReference type="GO" id="GO:0006612">
    <property type="term" value="P:protein targeting to membrane"/>
    <property type="evidence" value="ECO:0007669"/>
    <property type="project" value="TreeGrafter"/>
</dbReference>
<dbReference type="AlphaFoldDB" id="A0A0J9X2Y2"/>
<dbReference type="Gene3D" id="1.10.287.660">
    <property type="entry name" value="Helix hairpin bin"/>
    <property type="match status" value="1"/>
</dbReference>
<evidence type="ECO:0000256" key="2">
    <source>
        <dbReference type="ARBA" id="ARBA00007617"/>
    </source>
</evidence>
<comment type="subcellular location">
    <subcellularLocation>
        <location evidence="1">Endosome</location>
    </subcellularLocation>
</comment>
<evidence type="ECO:0000313" key="10">
    <source>
        <dbReference type="Proteomes" id="UP000242525"/>
    </source>
</evidence>
<dbReference type="OrthoDB" id="3991664at2759"/>
<dbReference type="GO" id="GO:0006623">
    <property type="term" value="P:protein targeting to vacuole"/>
    <property type="evidence" value="ECO:0007669"/>
    <property type="project" value="TreeGrafter"/>
</dbReference>
<dbReference type="InterPro" id="IPR009851">
    <property type="entry name" value="Mod_r"/>
</dbReference>
<evidence type="ECO:0000256" key="6">
    <source>
        <dbReference type="PROSITE-ProRule" id="PRU00646"/>
    </source>
</evidence>
<evidence type="ECO:0000259" key="8">
    <source>
        <dbReference type="PROSITE" id="PS51314"/>
    </source>
</evidence>
<sequence length="229" mass="25269">MTTPPPLPPLPQQQQQPQEQQPQQQLQPQQSGASLPPPTTTPLTVPELPADLVSKPAHVLEDFLTRPKAIHGLIHILSPEIQAKHAEQLQVTAAITQTRAPALEDRLARELPPLREAAAQALASAKSRVAEWASVETDMYKALQRFSMPALQARMDMAVAEAEQICDGLGSSFLEAPHGSAASGATASLQADDAEVAAFVKQYRRERKTYYMRKEIQERWKEERVGRAF</sequence>
<keyword evidence="5 6" id="KW-0653">Protein transport</keyword>
<gene>
    <name evidence="9" type="ORF">BN980_GECA02s00175g</name>
</gene>
<feature type="compositionally biased region" description="Pro residues" evidence="7">
    <location>
        <begin position="1"/>
        <end position="11"/>
    </location>
</feature>
<dbReference type="GO" id="GO:0043162">
    <property type="term" value="P:ubiquitin-dependent protein catabolic process via the multivesicular body sorting pathway"/>
    <property type="evidence" value="ECO:0007669"/>
    <property type="project" value="UniProtKB-ARBA"/>
</dbReference>
<evidence type="ECO:0000256" key="1">
    <source>
        <dbReference type="ARBA" id="ARBA00004177"/>
    </source>
</evidence>
<evidence type="ECO:0000313" key="9">
    <source>
        <dbReference type="EMBL" id="CDO51755.1"/>
    </source>
</evidence>
<dbReference type="STRING" id="1173061.A0A0J9X2Y2"/>
<dbReference type="InterPro" id="IPR029012">
    <property type="entry name" value="Helix_hairpin_bin_sf"/>
</dbReference>
<dbReference type="PANTHER" id="PTHR13678">
    <property type="entry name" value="VACUOLAR PROTEIN SORTING-ASSOCIATED PROTEIN 37"/>
    <property type="match status" value="1"/>
</dbReference>
<comment type="caution">
    <text evidence="9">The sequence shown here is derived from an EMBL/GenBank/DDBJ whole genome shotgun (WGS) entry which is preliminary data.</text>
</comment>
<dbReference type="SUPFAM" id="SSF140111">
    <property type="entry name" value="Endosomal sorting complex assembly domain"/>
    <property type="match status" value="1"/>
</dbReference>
<evidence type="ECO:0000256" key="3">
    <source>
        <dbReference type="ARBA" id="ARBA00022448"/>
    </source>
</evidence>
<dbReference type="GO" id="GO:0000813">
    <property type="term" value="C:ESCRT I complex"/>
    <property type="evidence" value="ECO:0007669"/>
    <property type="project" value="TreeGrafter"/>
</dbReference>
<dbReference type="InterPro" id="IPR037202">
    <property type="entry name" value="ESCRT_assembly_dom"/>
</dbReference>
<keyword evidence="3 6" id="KW-0813">Transport</keyword>
<feature type="compositionally biased region" description="Low complexity" evidence="7">
    <location>
        <begin position="12"/>
        <end position="30"/>
    </location>
</feature>
<keyword evidence="4" id="KW-0967">Endosome</keyword>
<comment type="similarity">
    <text evidence="2">Belongs to the VPS37 family.</text>
</comment>
<dbReference type="Proteomes" id="UP000242525">
    <property type="component" value="Unassembled WGS sequence"/>
</dbReference>